<dbReference type="EMBL" id="JACTAM010000002">
    <property type="protein sequence ID" value="KAI2667442.1"/>
    <property type="molecule type" value="Genomic_DNA"/>
</dbReference>
<evidence type="ECO:0000313" key="3">
    <source>
        <dbReference type="Proteomes" id="UP000830375"/>
    </source>
</evidence>
<name>A0ABQ8MX72_LABRO</name>
<keyword evidence="2" id="KW-0687">Ribonucleoprotein</keyword>
<dbReference type="Proteomes" id="UP000830375">
    <property type="component" value="Unassembled WGS sequence"/>
</dbReference>
<evidence type="ECO:0000256" key="1">
    <source>
        <dbReference type="SAM" id="SignalP"/>
    </source>
</evidence>
<proteinExistence type="predicted"/>
<gene>
    <name evidence="2" type="ORF">H4Q32_003922</name>
</gene>
<accession>A0ABQ8MX72</accession>
<keyword evidence="3" id="KW-1185">Reference proteome</keyword>
<feature type="signal peptide" evidence="1">
    <location>
        <begin position="1"/>
        <end position="19"/>
    </location>
</feature>
<evidence type="ECO:0000313" key="2">
    <source>
        <dbReference type="EMBL" id="KAI2667442.1"/>
    </source>
</evidence>
<keyword evidence="2" id="KW-0689">Ribosomal protein</keyword>
<reference evidence="2 3" key="1">
    <citation type="submission" date="2022-01" db="EMBL/GenBank/DDBJ databases">
        <title>A high-quality chromosome-level genome assembly of rohu carp, Labeo rohita.</title>
        <authorList>
            <person name="Arick M.A. II"/>
            <person name="Hsu C.-Y."/>
            <person name="Magbanua Z."/>
            <person name="Pechanova O."/>
            <person name="Grover C."/>
            <person name="Miller E."/>
            <person name="Thrash A."/>
            <person name="Ezzel L."/>
            <person name="Alam S."/>
            <person name="Benzie J."/>
            <person name="Hamilton M."/>
            <person name="Karsi A."/>
            <person name="Lawrence M.L."/>
            <person name="Peterson D.G."/>
        </authorList>
    </citation>
    <scope>NUCLEOTIDE SEQUENCE [LARGE SCALE GENOMIC DNA]</scope>
    <source>
        <strain evidence="3">BAU-BD-2019</strain>
        <tissue evidence="2">Blood</tissue>
    </source>
</reference>
<sequence length="129" mass="15477">MHFLVVGQLFQFCRMAVYGIPINKTYPERIFQKHYPVISTFYPKYTKYINNRPITNRINTMHRNEANKGLLICNTVRKRSVMRFTNQRAAFCLGALVTAKTCFFETTNHDRRFRHLNWRSSVNYLHLLR</sequence>
<organism evidence="2 3">
    <name type="scientific">Labeo rohita</name>
    <name type="common">Indian major carp</name>
    <name type="synonym">Cyprinus rohita</name>
    <dbReference type="NCBI Taxonomy" id="84645"/>
    <lineage>
        <taxon>Eukaryota</taxon>
        <taxon>Metazoa</taxon>
        <taxon>Chordata</taxon>
        <taxon>Craniata</taxon>
        <taxon>Vertebrata</taxon>
        <taxon>Euteleostomi</taxon>
        <taxon>Actinopterygii</taxon>
        <taxon>Neopterygii</taxon>
        <taxon>Teleostei</taxon>
        <taxon>Ostariophysi</taxon>
        <taxon>Cypriniformes</taxon>
        <taxon>Cyprinidae</taxon>
        <taxon>Labeoninae</taxon>
        <taxon>Labeonini</taxon>
        <taxon>Labeo</taxon>
    </lineage>
</organism>
<feature type="chain" id="PRO_5045906996" evidence="1">
    <location>
        <begin position="20"/>
        <end position="129"/>
    </location>
</feature>
<keyword evidence="1" id="KW-0732">Signal</keyword>
<dbReference type="GO" id="GO:0005840">
    <property type="term" value="C:ribosome"/>
    <property type="evidence" value="ECO:0007669"/>
    <property type="project" value="UniProtKB-KW"/>
</dbReference>
<comment type="caution">
    <text evidence="2">The sequence shown here is derived from an EMBL/GenBank/DDBJ whole genome shotgun (WGS) entry which is preliminary data.</text>
</comment>
<protein>
    <submittedName>
        <fullName evidence="2">50S ribosomal protein L22</fullName>
    </submittedName>
</protein>